<evidence type="ECO:0000259" key="3">
    <source>
        <dbReference type="PROSITE" id="PS50222"/>
    </source>
</evidence>
<evidence type="ECO:0000256" key="2">
    <source>
        <dbReference type="ARBA" id="ARBA00022837"/>
    </source>
</evidence>
<dbReference type="InterPro" id="IPR011992">
    <property type="entry name" value="EF-hand-dom_pair"/>
</dbReference>
<feature type="domain" description="EF-hand" evidence="3">
    <location>
        <begin position="44"/>
        <end position="79"/>
    </location>
</feature>
<dbReference type="Pfam" id="PF13499">
    <property type="entry name" value="EF-hand_7"/>
    <property type="match status" value="2"/>
</dbReference>
<protein>
    <submittedName>
        <fullName evidence="4">Calmodulin-related</fullName>
    </submittedName>
</protein>
<proteinExistence type="predicted"/>
<comment type="caution">
    <text evidence="4">The sequence shown here is derived from an EMBL/GenBank/DDBJ whole genome shotgun (WGS) entry which is preliminary data.</text>
</comment>
<keyword evidence="5" id="KW-1185">Reference proteome</keyword>
<dbReference type="GO" id="GO:0005509">
    <property type="term" value="F:calcium ion binding"/>
    <property type="evidence" value="ECO:0007669"/>
    <property type="project" value="InterPro"/>
</dbReference>
<evidence type="ECO:0000313" key="5">
    <source>
        <dbReference type="Proteomes" id="UP001454036"/>
    </source>
</evidence>
<dbReference type="SMART" id="SM00054">
    <property type="entry name" value="EFh"/>
    <property type="match status" value="4"/>
</dbReference>
<dbReference type="CDD" id="cd00051">
    <property type="entry name" value="EFh"/>
    <property type="match status" value="2"/>
</dbReference>
<reference evidence="4 5" key="1">
    <citation type="submission" date="2024-01" db="EMBL/GenBank/DDBJ databases">
        <title>The complete chloroplast genome sequence of Lithospermum erythrorhizon: insights into the phylogenetic relationship among Boraginaceae species and the maternal lineages of purple gromwells.</title>
        <authorList>
            <person name="Okada T."/>
            <person name="Watanabe K."/>
        </authorList>
    </citation>
    <scope>NUCLEOTIDE SEQUENCE [LARGE SCALE GENOMIC DNA]</scope>
</reference>
<keyword evidence="1" id="KW-0677">Repeat</keyword>
<dbReference type="FunFam" id="1.10.238.10:FF:000235">
    <property type="entry name" value="Probable calcium-binding protein CML15"/>
    <property type="match status" value="1"/>
</dbReference>
<accession>A0AAV3P0R9</accession>
<feature type="domain" description="EF-hand" evidence="3">
    <location>
        <begin position="83"/>
        <end position="118"/>
    </location>
</feature>
<dbReference type="AlphaFoldDB" id="A0AAV3P0R9"/>
<dbReference type="EMBL" id="BAABME010000732">
    <property type="protein sequence ID" value="GAA0145069.1"/>
    <property type="molecule type" value="Genomic_DNA"/>
</dbReference>
<dbReference type="InterPro" id="IPR018247">
    <property type="entry name" value="EF_Hand_1_Ca_BS"/>
</dbReference>
<dbReference type="PROSITE" id="PS50222">
    <property type="entry name" value="EF_HAND_2"/>
    <property type="match status" value="4"/>
</dbReference>
<organism evidence="4 5">
    <name type="scientific">Lithospermum erythrorhizon</name>
    <name type="common">Purple gromwell</name>
    <name type="synonym">Lithospermum officinale var. erythrorhizon</name>
    <dbReference type="NCBI Taxonomy" id="34254"/>
    <lineage>
        <taxon>Eukaryota</taxon>
        <taxon>Viridiplantae</taxon>
        <taxon>Streptophyta</taxon>
        <taxon>Embryophyta</taxon>
        <taxon>Tracheophyta</taxon>
        <taxon>Spermatophyta</taxon>
        <taxon>Magnoliopsida</taxon>
        <taxon>eudicotyledons</taxon>
        <taxon>Gunneridae</taxon>
        <taxon>Pentapetalae</taxon>
        <taxon>asterids</taxon>
        <taxon>lamiids</taxon>
        <taxon>Boraginales</taxon>
        <taxon>Boraginaceae</taxon>
        <taxon>Boraginoideae</taxon>
        <taxon>Lithospermeae</taxon>
        <taxon>Lithospermum</taxon>
    </lineage>
</organism>
<dbReference type="InterPro" id="IPR051111">
    <property type="entry name" value="Ca-binding_regulatory"/>
</dbReference>
<feature type="domain" description="EF-hand" evidence="3">
    <location>
        <begin position="8"/>
        <end position="43"/>
    </location>
</feature>
<dbReference type="PANTHER" id="PTHR46311">
    <property type="entry name" value="CALCIUM-BINDING PROTEIN 8-RELATED"/>
    <property type="match status" value="1"/>
</dbReference>
<name>A0AAV3P0R9_LITER</name>
<dbReference type="Gene3D" id="1.10.238.10">
    <property type="entry name" value="EF-hand"/>
    <property type="match status" value="2"/>
</dbReference>
<gene>
    <name evidence="4" type="ORF">LIER_05345</name>
</gene>
<feature type="domain" description="EF-hand" evidence="3">
    <location>
        <begin position="119"/>
        <end position="154"/>
    </location>
</feature>
<dbReference type="SUPFAM" id="SSF47473">
    <property type="entry name" value="EF-hand"/>
    <property type="match status" value="1"/>
</dbReference>
<keyword evidence="2" id="KW-0106">Calcium</keyword>
<dbReference type="Proteomes" id="UP001454036">
    <property type="component" value="Unassembled WGS sequence"/>
</dbReference>
<evidence type="ECO:0000256" key="1">
    <source>
        <dbReference type="ARBA" id="ARBA00022737"/>
    </source>
</evidence>
<dbReference type="PANTHER" id="PTHR46311:SF5">
    <property type="entry name" value="EF-HAND DOMAIN-CONTAINING PROTEIN"/>
    <property type="match status" value="1"/>
</dbReference>
<dbReference type="PROSITE" id="PS00018">
    <property type="entry name" value="EF_HAND_1"/>
    <property type="match status" value="4"/>
</dbReference>
<sequence>MSIILKIDQLNQLRNIFARFDKDNDGSLSHLELAALLRSLGFKPTGDQIQILCASMDSNGNGAIEFDEMVHAIMPDITEQNLLNQGTLMEVFHSFDRDNNGYITLAELAGQMAKMGQPVTYRELMEMLQEADTDGDGLISFDEFATIMSRSAADFLGFPVS</sequence>
<dbReference type="InterPro" id="IPR002048">
    <property type="entry name" value="EF_hand_dom"/>
</dbReference>
<evidence type="ECO:0000313" key="4">
    <source>
        <dbReference type="EMBL" id="GAA0145069.1"/>
    </source>
</evidence>